<dbReference type="InterPro" id="IPR054246">
    <property type="entry name" value="DUF6973"/>
</dbReference>
<sequence>MGFGDAVQQAIHAGTGVPRLYTAALQAGLGPSGAFEVLRISRAALAAAAQHGRGVPGRSNAMRHFMWQAALTARFGLDAARSIAMAQEAGSPNRRDSRADEHNNAAGQAYGAEHTDELAGLAPSEATASLVPVALAMWESGELVWVSPRS</sequence>
<dbReference type="RefSeq" id="WP_254181698.1">
    <property type="nucleotide sequence ID" value="NZ_JANARS010000005.1"/>
</dbReference>
<organism evidence="2 3">
    <name type="scientific">Nocardioides pinisoli</name>
    <dbReference type="NCBI Taxonomy" id="2950279"/>
    <lineage>
        <taxon>Bacteria</taxon>
        <taxon>Bacillati</taxon>
        <taxon>Actinomycetota</taxon>
        <taxon>Actinomycetes</taxon>
        <taxon>Propionibacteriales</taxon>
        <taxon>Nocardioidaceae</taxon>
        <taxon>Nocardioides</taxon>
    </lineage>
</organism>
<comment type="caution">
    <text evidence="2">The sequence shown here is derived from an EMBL/GenBank/DDBJ whole genome shotgun (WGS) entry which is preliminary data.</text>
</comment>
<dbReference type="EMBL" id="JANARS010000005">
    <property type="protein sequence ID" value="MCP3422492.1"/>
    <property type="molecule type" value="Genomic_DNA"/>
</dbReference>
<proteinExistence type="predicted"/>
<keyword evidence="3" id="KW-1185">Reference proteome</keyword>
<evidence type="ECO:0000313" key="2">
    <source>
        <dbReference type="EMBL" id="MCP3422492.1"/>
    </source>
</evidence>
<dbReference type="Pfam" id="PF22322">
    <property type="entry name" value="DUF6973"/>
    <property type="match status" value="1"/>
</dbReference>
<evidence type="ECO:0000313" key="3">
    <source>
        <dbReference type="Proteomes" id="UP001204524"/>
    </source>
</evidence>
<dbReference type="Proteomes" id="UP001204524">
    <property type="component" value="Unassembled WGS sequence"/>
</dbReference>
<evidence type="ECO:0000259" key="1">
    <source>
        <dbReference type="Pfam" id="PF22322"/>
    </source>
</evidence>
<feature type="domain" description="DUF6973" evidence="1">
    <location>
        <begin position="34"/>
        <end position="116"/>
    </location>
</feature>
<protein>
    <recommendedName>
        <fullName evidence="1">DUF6973 domain-containing protein</fullName>
    </recommendedName>
</protein>
<name>A0ABT1KXK9_9ACTN</name>
<gene>
    <name evidence="2" type="ORF">NCI01_11855</name>
</gene>
<reference evidence="2 3" key="1">
    <citation type="submission" date="2022-06" db="EMBL/GenBank/DDBJ databases">
        <authorList>
            <person name="So Y."/>
        </authorList>
    </citation>
    <scope>NUCLEOTIDE SEQUENCE [LARGE SCALE GENOMIC DNA]</scope>
    <source>
        <strain evidence="2 3">STR3</strain>
    </source>
</reference>
<accession>A0ABT1KXK9</accession>